<accession>A0A914Z907</accession>
<protein>
    <submittedName>
        <fullName evidence="3">Uncharacterized protein</fullName>
    </submittedName>
</protein>
<sequence>MGEWEGVPSISQVFRLCPKWMIIATFIIIVLGFTGAAAATYSAILELSTTSFQKPCYFFSTQPNNEGHTNCCGENQTISRYNDPNKCSKPDRDYYT</sequence>
<feature type="transmembrane region" description="Helical" evidence="1">
    <location>
        <begin position="20"/>
        <end position="44"/>
    </location>
</feature>
<dbReference type="AlphaFoldDB" id="A0A914Z907"/>
<dbReference type="Proteomes" id="UP000887577">
    <property type="component" value="Unplaced"/>
</dbReference>
<keyword evidence="2" id="KW-1185">Reference proteome</keyword>
<keyword evidence="1" id="KW-0472">Membrane</keyword>
<evidence type="ECO:0000313" key="3">
    <source>
        <dbReference type="WBParaSite" id="PSU_v2.g8812.t1"/>
    </source>
</evidence>
<evidence type="ECO:0000256" key="1">
    <source>
        <dbReference type="SAM" id="Phobius"/>
    </source>
</evidence>
<keyword evidence="1" id="KW-1133">Transmembrane helix</keyword>
<name>A0A914Z907_9BILA</name>
<evidence type="ECO:0000313" key="2">
    <source>
        <dbReference type="Proteomes" id="UP000887577"/>
    </source>
</evidence>
<dbReference type="WBParaSite" id="PSU_v2.g8812.t1">
    <property type="protein sequence ID" value="PSU_v2.g8812.t1"/>
    <property type="gene ID" value="PSU_v2.g8812"/>
</dbReference>
<proteinExistence type="predicted"/>
<reference evidence="3" key="1">
    <citation type="submission" date="2022-11" db="UniProtKB">
        <authorList>
            <consortium name="WormBaseParasite"/>
        </authorList>
    </citation>
    <scope>IDENTIFICATION</scope>
</reference>
<keyword evidence="1" id="KW-0812">Transmembrane</keyword>
<organism evidence="2 3">
    <name type="scientific">Panagrolaimus superbus</name>
    <dbReference type="NCBI Taxonomy" id="310955"/>
    <lineage>
        <taxon>Eukaryota</taxon>
        <taxon>Metazoa</taxon>
        <taxon>Ecdysozoa</taxon>
        <taxon>Nematoda</taxon>
        <taxon>Chromadorea</taxon>
        <taxon>Rhabditida</taxon>
        <taxon>Tylenchina</taxon>
        <taxon>Panagrolaimomorpha</taxon>
        <taxon>Panagrolaimoidea</taxon>
        <taxon>Panagrolaimidae</taxon>
        <taxon>Panagrolaimus</taxon>
    </lineage>
</organism>